<dbReference type="Proteomes" id="UP000694941">
    <property type="component" value="Unplaced"/>
</dbReference>
<evidence type="ECO:0000256" key="1">
    <source>
        <dbReference type="ARBA" id="ARBA00023002"/>
    </source>
</evidence>
<dbReference type="PRINTS" id="PR00081">
    <property type="entry name" value="GDHRDH"/>
</dbReference>
<keyword evidence="3" id="KW-0812">Transmembrane</keyword>
<accession>A0ABM1T768</accession>
<evidence type="ECO:0000256" key="3">
    <source>
        <dbReference type="SAM" id="Phobius"/>
    </source>
</evidence>
<gene>
    <name evidence="5" type="primary">LOC106467823</name>
</gene>
<dbReference type="GeneID" id="106467823"/>
<keyword evidence="1" id="KW-0560">Oxidoreductase</keyword>
<feature type="transmembrane region" description="Helical" evidence="3">
    <location>
        <begin position="15"/>
        <end position="36"/>
    </location>
</feature>
<sequence length="341" mass="38209">MDDGIWTLLQNDVRVLFQFICVWWVMALISGGLLMLKIYSRLTLGVCKYEIDLSGKTVIITGGNTGIGKEAAKDLARRHASVVLACRNQERAKMAAEDIVNSTGNKKIEAMELDLSSQKSVREFVEEFKRTHDRLDILINNAGVFALPERTLTVDGYEMTFATNHLGHFLLTNLLLEMLMKCAPSRIITVSSASYRLGIINFDNLNSERYYISDIAYSHTKLANILFTRKLANRLAGTGVTAYSLHPGLVCTNIFRHYHGVRKFLVDLIVTMYGKTAEEGAQTTIYLAVAPGVESLSGDYFADCKVMNTSPKTRDMDVAQKLWDVSEHMTKLHPQTHTDTE</sequence>
<reference evidence="5" key="1">
    <citation type="submission" date="2025-08" db="UniProtKB">
        <authorList>
            <consortium name="RefSeq"/>
        </authorList>
    </citation>
    <scope>IDENTIFICATION</scope>
    <source>
        <tissue evidence="5">Muscle</tissue>
    </source>
</reference>
<dbReference type="PANTHER" id="PTHR43157:SF31">
    <property type="entry name" value="PHOSPHATIDYLINOSITOL-GLYCAN BIOSYNTHESIS CLASS F PROTEIN"/>
    <property type="match status" value="1"/>
</dbReference>
<dbReference type="Pfam" id="PF00106">
    <property type="entry name" value="adh_short"/>
    <property type="match status" value="1"/>
</dbReference>
<keyword evidence="3" id="KW-1133">Transmembrane helix</keyword>
<dbReference type="InterPro" id="IPR036291">
    <property type="entry name" value="NAD(P)-bd_dom_sf"/>
</dbReference>
<keyword evidence="4" id="KW-1185">Reference proteome</keyword>
<name>A0ABM1T768_LIMPO</name>
<dbReference type="Gene3D" id="3.40.50.720">
    <property type="entry name" value="NAD(P)-binding Rossmann-like Domain"/>
    <property type="match status" value="1"/>
</dbReference>
<comment type="similarity">
    <text evidence="2">Belongs to the short-chain dehydrogenases/reductases (SDR) family.</text>
</comment>
<dbReference type="PANTHER" id="PTHR43157">
    <property type="entry name" value="PHOSPHATIDYLINOSITOL-GLYCAN BIOSYNTHESIS CLASS F PROTEIN-RELATED"/>
    <property type="match status" value="1"/>
</dbReference>
<protein>
    <submittedName>
        <fullName evidence="5">Retinol dehydrogenase 11-like</fullName>
    </submittedName>
</protein>
<organism evidence="4 5">
    <name type="scientific">Limulus polyphemus</name>
    <name type="common">Atlantic horseshoe crab</name>
    <dbReference type="NCBI Taxonomy" id="6850"/>
    <lineage>
        <taxon>Eukaryota</taxon>
        <taxon>Metazoa</taxon>
        <taxon>Ecdysozoa</taxon>
        <taxon>Arthropoda</taxon>
        <taxon>Chelicerata</taxon>
        <taxon>Merostomata</taxon>
        <taxon>Xiphosura</taxon>
        <taxon>Limulidae</taxon>
        <taxon>Limulus</taxon>
    </lineage>
</organism>
<keyword evidence="3" id="KW-0472">Membrane</keyword>
<evidence type="ECO:0000313" key="5">
    <source>
        <dbReference type="RefSeq" id="XP_022251724.1"/>
    </source>
</evidence>
<dbReference type="RefSeq" id="XP_022251724.1">
    <property type="nucleotide sequence ID" value="XM_022396016.1"/>
</dbReference>
<evidence type="ECO:0000256" key="2">
    <source>
        <dbReference type="RuleBase" id="RU000363"/>
    </source>
</evidence>
<dbReference type="PRINTS" id="PR00080">
    <property type="entry name" value="SDRFAMILY"/>
</dbReference>
<evidence type="ECO:0000313" key="4">
    <source>
        <dbReference type="Proteomes" id="UP000694941"/>
    </source>
</evidence>
<proteinExistence type="inferred from homology"/>
<dbReference type="SUPFAM" id="SSF51735">
    <property type="entry name" value="NAD(P)-binding Rossmann-fold domains"/>
    <property type="match status" value="1"/>
</dbReference>
<dbReference type="InterPro" id="IPR002347">
    <property type="entry name" value="SDR_fam"/>
</dbReference>